<dbReference type="OrthoDB" id="8220622at2"/>
<gene>
    <name evidence="4" type="ORF">BS329_39875</name>
</gene>
<dbReference type="InterPro" id="IPR009057">
    <property type="entry name" value="Homeodomain-like_sf"/>
</dbReference>
<dbReference type="AlphaFoldDB" id="A0A1R0KE60"/>
<dbReference type="PANTHER" id="PTHR30055">
    <property type="entry name" value="HTH-TYPE TRANSCRIPTIONAL REGULATOR RUTR"/>
    <property type="match status" value="1"/>
</dbReference>
<dbReference type="PANTHER" id="PTHR30055:SF226">
    <property type="entry name" value="HTH-TYPE TRANSCRIPTIONAL REGULATOR PKSA"/>
    <property type="match status" value="1"/>
</dbReference>
<keyword evidence="5" id="KW-1185">Reference proteome</keyword>
<dbReference type="Proteomes" id="UP000187486">
    <property type="component" value="Unassembled WGS sequence"/>
</dbReference>
<evidence type="ECO:0000313" key="4">
    <source>
        <dbReference type="EMBL" id="OLZ43293.1"/>
    </source>
</evidence>
<reference evidence="4 5" key="1">
    <citation type="submission" date="2016-01" db="EMBL/GenBank/DDBJ databases">
        <title>Amycolatopsis coloradensis genome sequencing and assembly.</title>
        <authorList>
            <person name="Mayilraj S."/>
        </authorList>
    </citation>
    <scope>NUCLEOTIDE SEQUENCE [LARGE SCALE GENOMIC DNA]</scope>
    <source>
        <strain evidence="4 5">DSM 44225</strain>
    </source>
</reference>
<dbReference type="PROSITE" id="PS50977">
    <property type="entry name" value="HTH_TETR_2"/>
    <property type="match status" value="1"/>
</dbReference>
<feature type="DNA-binding region" description="H-T-H motif" evidence="2">
    <location>
        <begin position="42"/>
        <end position="61"/>
    </location>
</feature>
<dbReference type="EMBL" id="MQUQ01000037">
    <property type="protein sequence ID" value="OLZ43293.1"/>
    <property type="molecule type" value="Genomic_DNA"/>
</dbReference>
<evidence type="ECO:0000256" key="2">
    <source>
        <dbReference type="PROSITE-ProRule" id="PRU00335"/>
    </source>
</evidence>
<dbReference type="InterPro" id="IPR001647">
    <property type="entry name" value="HTH_TetR"/>
</dbReference>
<evidence type="ECO:0000256" key="1">
    <source>
        <dbReference type="ARBA" id="ARBA00023125"/>
    </source>
</evidence>
<proteinExistence type="predicted"/>
<name>A0A1R0KE60_9PSEU</name>
<dbReference type="Gene3D" id="1.10.357.10">
    <property type="entry name" value="Tetracycline Repressor, domain 2"/>
    <property type="match status" value="1"/>
</dbReference>
<comment type="caution">
    <text evidence="4">The sequence shown here is derived from an EMBL/GenBank/DDBJ whole genome shotgun (WGS) entry which is preliminary data.</text>
</comment>
<evidence type="ECO:0000259" key="3">
    <source>
        <dbReference type="PROSITE" id="PS50977"/>
    </source>
</evidence>
<evidence type="ECO:0000313" key="5">
    <source>
        <dbReference type="Proteomes" id="UP000187486"/>
    </source>
</evidence>
<dbReference type="SUPFAM" id="SSF46689">
    <property type="entry name" value="Homeodomain-like"/>
    <property type="match status" value="1"/>
</dbReference>
<keyword evidence="1 2" id="KW-0238">DNA-binding</keyword>
<dbReference type="Pfam" id="PF00440">
    <property type="entry name" value="TetR_N"/>
    <property type="match status" value="1"/>
</dbReference>
<dbReference type="GO" id="GO:0003700">
    <property type="term" value="F:DNA-binding transcription factor activity"/>
    <property type="evidence" value="ECO:0007669"/>
    <property type="project" value="TreeGrafter"/>
</dbReference>
<dbReference type="STRING" id="76021.BS329_39875"/>
<dbReference type="GO" id="GO:0000976">
    <property type="term" value="F:transcription cis-regulatory region binding"/>
    <property type="evidence" value="ECO:0007669"/>
    <property type="project" value="TreeGrafter"/>
</dbReference>
<organism evidence="4 5">
    <name type="scientific">Amycolatopsis coloradensis</name>
    <dbReference type="NCBI Taxonomy" id="76021"/>
    <lineage>
        <taxon>Bacteria</taxon>
        <taxon>Bacillati</taxon>
        <taxon>Actinomycetota</taxon>
        <taxon>Actinomycetes</taxon>
        <taxon>Pseudonocardiales</taxon>
        <taxon>Pseudonocardiaceae</taxon>
        <taxon>Amycolatopsis</taxon>
    </lineage>
</organism>
<dbReference type="InterPro" id="IPR050109">
    <property type="entry name" value="HTH-type_TetR-like_transc_reg"/>
</dbReference>
<dbReference type="RefSeq" id="WP_076168667.1">
    <property type="nucleotide sequence ID" value="NZ_JBEZVB010000013.1"/>
</dbReference>
<feature type="domain" description="HTH tetR-type" evidence="3">
    <location>
        <begin position="19"/>
        <end position="79"/>
    </location>
</feature>
<sequence length="208" mass="23979">MTDVADRSGDETRQVDKFDQRRAQLARSALLTLSELGYARTSLREIAQNSEFSHGVLHYYFRNKAELITYCVKQYKTECVTRYDKLVEIAETADELKQAFGVAMATTLREDARLHRLWYDLRNQSLFEKVFRADVLAIDETLELMIWRIVARYAELLGKPPDLAPSTAYALFDGLFQQGLLRYLAGREDAARCLQHSVEQVLARIFTT</sequence>
<accession>A0A1R0KE60</accession>
<protein>
    <submittedName>
        <fullName evidence="4">TetR family transcriptional regulator</fullName>
    </submittedName>
</protein>